<feature type="region of interest" description="Disordered" evidence="1">
    <location>
        <begin position="1"/>
        <end position="260"/>
    </location>
</feature>
<dbReference type="EMBL" id="BMOC01000009">
    <property type="protein sequence ID" value="GGJ07239.1"/>
    <property type="molecule type" value="Genomic_DNA"/>
</dbReference>
<feature type="compositionally biased region" description="Basic and acidic residues" evidence="1">
    <location>
        <begin position="251"/>
        <end position="260"/>
    </location>
</feature>
<protein>
    <recommendedName>
        <fullName evidence="4">Zn-ribbon containing protein (DUF2072)</fullName>
    </recommendedName>
</protein>
<evidence type="ECO:0000313" key="2">
    <source>
        <dbReference type="EMBL" id="GGJ07239.1"/>
    </source>
</evidence>
<organism evidence="2 3">
    <name type="scientific">Halobellus salinus</name>
    <dbReference type="NCBI Taxonomy" id="931585"/>
    <lineage>
        <taxon>Archaea</taxon>
        <taxon>Methanobacteriati</taxon>
        <taxon>Methanobacteriota</taxon>
        <taxon>Stenosarchaea group</taxon>
        <taxon>Halobacteria</taxon>
        <taxon>Halobacteriales</taxon>
        <taxon>Haloferacaceae</taxon>
        <taxon>Halobellus</taxon>
    </lineage>
</organism>
<gene>
    <name evidence="2" type="ORF">GCM10008995_16360</name>
</gene>
<feature type="compositionally biased region" description="Low complexity" evidence="1">
    <location>
        <begin position="175"/>
        <end position="191"/>
    </location>
</feature>
<dbReference type="AlphaFoldDB" id="A0A830EAX5"/>
<comment type="caution">
    <text evidence="2">The sequence shown here is derived from an EMBL/GenBank/DDBJ whole genome shotgun (WGS) entry which is preliminary data.</text>
</comment>
<dbReference type="Pfam" id="PF09845">
    <property type="entry name" value="OapC"/>
    <property type="match status" value="2"/>
</dbReference>
<accession>A0A830EAX5</accession>
<evidence type="ECO:0000256" key="1">
    <source>
        <dbReference type="SAM" id="MobiDB-lite"/>
    </source>
</evidence>
<dbReference type="InterPro" id="IPR018645">
    <property type="entry name" value="OapC-like"/>
</dbReference>
<feature type="compositionally biased region" description="Basic and acidic residues" evidence="1">
    <location>
        <begin position="29"/>
        <end position="43"/>
    </location>
</feature>
<dbReference type="SUPFAM" id="SSF69349">
    <property type="entry name" value="Phage fibre proteins"/>
    <property type="match status" value="1"/>
</dbReference>
<dbReference type="Proteomes" id="UP000653099">
    <property type="component" value="Unassembled WGS sequence"/>
</dbReference>
<name>A0A830EAX5_9EURY</name>
<feature type="compositionally biased region" description="Low complexity" evidence="1">
    <location>
        <begin position="58"/>
        <end position="97"/>
    </location>
</feature>
<evidence type="ECO:0000313" key="3">
    <source>
        <dbReference type="Proteomes" id="UP000653099"/>
    </source>
</evidence>
<sequence length="320" mass="33068">MFADGSKQMLSGCPDCGGNKFQFKPTSATKRDEPPMDAADRNPESGGVDPTGRAGTGSTETATTDSTETATTDSTETATTDSTETATTDSTETATTDPTGPPGDRNTAPGDSTETRRDLSADSTEWPDHGYGTAGDSGSDDSSPDASAVDDPAAETPVTDASATGPDAAAESDVDGSGTSESTSDSGSEAGESTEDPAQADARTDVVSPDEIAAATPETTDGTANPDAPGSPATRTDDPAGSVGGQSPGARPDDRPDLHDLREELNEQFESIRIVAPGEYELNLMELYDRTEYIISLQEDGRYIIEVPDTWDTTPDSDEM</sequence>
<evidence type="ECO:0008006" key="4">
    <source>
        <dbReference type="Google" id="ProtNLM"/>
    </source>
</evidence>
<reference evidence="2" key="2">
    <citation type="submission" date="2020-09" db="EMBL/GenBank/DDBJ databases">
        <authorList>
            <person name="Sun Q."/>
            <person name="Ohkuma M."/>
        </authorList>
    </citation>
    <scope>NUCLEOTIDE SEQUENCE</scope>
    <source>
        <strain evidence="2">JCM 14359</strain>
    </source>
</reference>
<keyword evidence="3" id="KW-1185">Reference proteome</keyword>
<proteinExistence type="predicted"/>
<reference evidence="2" key="1">
    <citation type="journal article" date="2014" name="Int. J. Syst. Evol. Microbiol.">
        <title>Complete genome sequence of Corynebacterium casei LMG S-19264T (=DSM 44701T), isolated from a smear-ripened cheese.</title>
        <authorList>
            <consortium name="US DOE Joint Genome Institute (JGI-PGF)"/>
            <person name="Walter F."/>
            <person name="Albersmeier A."/>
            <person name="Kalinowski J."/>
            <person name="Ruckert C."/>
        </authorList>
    </citation>
    <scope>NUCLEOTIDE SEQUENCE</scope>
    <source>
        <strain evidence="2">JCM 14359</strain>
    </source>
</reference>